<dbReference type="InterPro" id="IPR049514">
    <property type="entry name" value="Fic-like_C"/>
</dbReference>
<dbReference type="SUPFAM" id="SSF140931">
    <property type="entry name" value="Fic-like"/>
    <property type="match status" value="1"/>
</dbReference>
<organism evidence="2 3">
    <name type="scientific">Endozoicomonas gorgoniicola</name>
    <dbReference type="NCBI Taxonomy" id="1234144"/>
    <lineage>
        <taxon>Bacteria</taxon>
        <taxon>Pseudomonadati</taxon>
        <taxon>Pseudomonadota</taxon>
        <taxon>Gammaproteobacteria</taxon>
        <taxon>Oceanospirillales</taxon>
        <taxon>Endozoicomonadaceae</taxon>
        <taxon>Endozoicomonas</taxon>
    </lineage>
</organism>
<dbReference type="RefSeq" id="WP_262567375.1">
    <property type="nucleotide sequence ID" value="NZ_JAPFCC010000001.1"/>
</dbReference>
<sequence>MAYLPVETIIRDQQGAYYQALRESDNASASTPFIAFILKAAEQALNEALESEPGHKSDQASDQVKNLLRLFISNPSEPLKVPDMMQKLALKHRPTFRKNYLKPALEQSLITMTNPDKPNSPRQSYLISTEGLSLVGK</sequence>
<dbReference type="InterPro" id="IPR036597">
    <property type="entry name" value="Fido-like_dom_sf"/>
</dbReference>
<keyword evidence="3" id="KW-1185">Reference proteome</keyword>
<protein>
    <recommendedName>
        <fullName evidence="1">Filamentation induced by cAMP protein Fic-like C-terminal domain-containing protein</fullName>
    </recommendedName>
</protein>
<proteinExistence type="predicted"/>
<reference evidence="2 3" key="1">
    <citation type="submission" date="2022-10" db="EMBL/GenBank/DDBJ databases">
        <title>High-quality genome sequences of two octocoral-associated bacteria, Endozoicomonas euniceicola EF212 and Endozoicomonas gorgoniicola PS125.</title>
        <authorList>
            <person name="Chiou Y.-J."/>
            <person name="Chen Y.-H."/>
        </authorList>
    </citation>
    <scope>NUCLEOTIDE SEQUENCE [LARGE SCALE GENOMIC DNA]</scope>
    <source>
        <strain evidence="2 3">PS125</strain>
    </source>
</reference>
<dbReference type="Proteomes" id="UP001209854">
    <property type="component" value="Unassembled WGS sequence"/>
</dbReference>
<dbReference type="Pfam" id="PF21247">
    <property type="entry name" value="Fic-like_C"/>
    <property type="match status" value="1"/>
</dbReference>
<name>A0ABT3MSQ3_9GAMM</name>
<feature type="domain" description="Filamentation induced by cAMP protein Fic-like C-terminal" evidence="1">
    <location>
        <begin position="62"/>
        <end position="126"/>
    </location>
</feature>
<evidence type="ECO:0000313" key="3">
    <source>
        <dbReference type="Proteomes" id="UP001209854"/>
    </source>
</evidence>
<evidence type="ECO:0000313" key="2">
    <source>
        <dbReference type="EMBL" id="MCW7552410.1"/>
    </source>
</evidence>
<dbReference type="EMBL" id="JAPFCC010000001">
    <property type="protein sequence ID" value="MCW7552410.1"/>
    <property type="molecule type" value="Genomic_DNA"/>
</dbReference>
<accession>A0ABT3MSQ3</accession>
<comment type="caution">
    <text evidence="2">The sequence shown here is derived from an EMBL/GenBank/DDBJ whole genome shotgun (WGS) entry which is preliminary data.</text>
</comment>
<gene>
    <name evidence="2" type="ORF">NX722_07065</name>
</gene>
<evidence type="ECO:0000259" key="1">
    <source>
        <dbReference type="Pfam" id="PF21247"/>
    </source>
</evidence>